<dbReference type="PANTHER" id="PTHR11545">
    <property type="entry name" value="RIBOSOMAL PROTEIN L13"/>
    <property type="match status" value="1"/>
</dbReference>
<reference evidence="9 11" key="1">
    <citation type="submission" date="2016-10" db="EMBL/GenBank/DDBJ databases">
        <title>Genome sequence of Mycobacterium talmonii.</title>
        <authorList>
            <person name="Greninger A.L."/>
            <person name="Elliott B."/>
            <person name="Vasireddy S."/>
            <person name="Vasireddy R."/>
        </authorList>
    </citation>
    <scope>NUCLEOTIDE SEQUENCE [LARGE SCALE GENOMIC DNA]</scope>
    <source>
        <strain evidence="9">MO-5499</strain>
        <strain evidence="11">NE-TNMC-100812</strain>
    </source>
</reference>
<comment type="similarity">
    <text evidence="1 5 6">Belongs to the universal ribosomal protein uL13 family.</text>
</comment>
<dbReference type="InterPro" id="IPR005822">
    <property type="entry name" value="Ribosomal_uL13"/>
</dbReference>
<dbReference type="GO" id="GO:0003735">
    <property type="term" value="F:structural constituent of ribosome"/>
    <property type="evidence" value="ECO:0007669"/>
    <property type="project" value="InterPro"/>
</dbReference>
<organism evidence="9 11">
    <name type="scientific">Mycobacterium talmoniae</name>
    <dbReference type="NCBI Taxonomy" id="1858794"/>
    <lineage>
        <taxon>Bacteria</taxon>
        <taxon>Bacillati</taxon>
        <taxon>Actinomycetota</taxon>
        <taxon>Actinomycetes</taxon>
        <taxon>Mycobacteriales</taxon>
        <taxon>Mycobacteriaceae</taxon>
        <taxon>Mycobacterium</taxon>
    </lineage>
</organism>
<sequence>MPTYAPKAGDTTRSWYVIDATDVVLGRLAVAAATLLRGKHKPTFTPNVDGGDFVIVINADKVAISSDKPKRTWIYRHSGYPGGLRKRTVGEMMQSRPDRVVEKAIVGMLPKNKLGRQIQRKLRVYAGPEHPHTAQQPIPYEIKQVTQ</sequence>
<dbReference type="PIRSF" id="PIRSF002181">
    <property type="entry name" value="Ribosomal_L13"/>
    <property type="match status" value="1"/>
</dbReference>
<evidence type="ECO:0000256" key="6">
    <source>
        <dbReference type="RuleBase" id="RU003877"/>
    </source>
</evidence>
<evidence type="ECO:0000256" key="3">
    <source>
        <dbReference type="ARBA" id="ARBA00023274"/>
    </source>
</evidence>
<keyword evidence="2 5" id="KW-0689">Ribosomal protein</keyword>
<proteinExistence type="inferred from homology"/>
<reference evidence="10" key="3">
    <citation type="submission" date="2018-01" db="EMBL/GenBank/DDBJ databases">
        <authorList>
            <person name="Gaut B.S."/>
            <person name="Morton B.R."/>
            <person name="Clegg M.T."/>
            <person name="Duvall M.R."/>
        </authorList>
    </citation>
    <scope>NUCLEOTIDE SEQUENCE</scope>
    <source>
        <strain evidence="10">ATCC BAA-2683</strain>
    </source>
</reference>
<keyword evidence="11" id="KW-1185">Reference proteome</keyword>
<keyword evidence="3 5" id="KW-0687">Ribonucleoprotein</keyword>
<dbReference type="GO" id="GO:0006412">
    <property type="term" value="P:translation"/>
    <property type="evidence" value="ECO:0007669"/>
    <property type="project" value="UniProtKB-UniRule"/>
</dbReference>
<dbReference type="FunFam" id="3.90.1180.10:FF:000001">
    <property type="entry name" value="50S ribosomal protein L13"/>
    <property type="match status" value="1"/>
</dbReference>
<dbReference type="AlphaFoldDB" id="A0A1S1NEE4"/>
<evidence type="ECO:0000313" key="12">
    <source>
        <dbReference type="Proteomes" id="UP000238296"/>
    </source>
</evidence>
<evidence type="ECO:0000256" key="8">
    <source>
        <dbReference type="SAM" id="MobiDB-lite"/>
    </source>
</evidence>
<evidence type="ECO:0000313" key="11">
    <source>
        <dbReference type="Proteomes" id="UP000179734"/>
    </source>
</evidence>
<name>A0A1S1NEE4_9MYCO</name>
<dbReference type="PROSITE" id="PS00783">
    <property type="entry name" value="RIBOSOMAL_L13"/>
    <property type="match status" value="1"/>
</dbReference>
<dbReference type="InterPro" id="IPR023563">
    <property type="entry name" value="Ribosomal_uL13_CS"/>
</dbReference>
<dbReference type="GO" id="GO:0022625">
    <property type="term" value="C:cytosolic large ribosomal subunit"/>
    <property type="evidence" value="ECO:0007669"/>
    <property type="project" value="TreeGrafter"/>
</dbReference>
<dbReference type="Gene3D" id="3.90.1180.10">
    <property type="entry name" value="Ribosomal protein L13"/>
    <property type="match status" value="1"/>
</dbReference>
<dbReference type="EMBL" id="PPEA01000461">
    <property type="protein sequence ID" value="PQM46593.1"/>
    <property type="molecule type" value="Genomic_DNA"/>
</dbReference>
<dbReference type="EMBL" id="MLQM01000138">
    <property type="protein sequence ID" value="OHU98693.1"/>
    <property type="molecule type" value="Genomic_DNA"/>
</dbReference>
<evidence type="ECO:0000256" key="7">
    <source>
        <dbReference type="RuleBase" id="RU003878"/>
    </source>
</evidence>
<dbReference type="CDD" id="cd00392">
    <property type="entry name" value="Ribosomal_L13"/>
    <property type="match status" value="1"/>
</dbReference>
<gene>
    <name evidence="5 7 10" type="primary">rplM</name>
    <name evidence="9" type="ORF">BKN37_20240</name>
    <name evidence="10" type="ORF">C1Y40_03237</name>
</gene>
<evidence type="ECO:0000256" key="4">
    <source>
        <dbReference type="ARBA" id="ARBA00035201"/>
    </source>
</evidence>
<dbReference type="Proteomes" id="UP000179734">
    <property type="component" value="Unassembled WGS sequence"/>
</dbReference>
<feature type="region of interest" description="Disordered" evidence="8">
    <location>
        <begin position="128"/>
        <end position="147"/>
    </location>
</feature>
<dbReference type="Proteomes" id="UP000238296">
    <property type="component" value="Unassembled WGS sequence"/>
</dbReference>
<evidence type="ECO:0000313" key="9">
    <source>
        <dbReference type="EMBL" id="OHU98693.1"/>
    </source>
</evidence>
<comment type="subunit">
    <text evidence="5">Part of the 50S ribosomal subunit.</text>
</comment>
<dbReference type="Pfam" id="PF00572">
    <property type="entry name" value="Ribosomal_L13"/>
    <property type="match status" value="1"/>
</dbReference>
<dbReference type="NCBIfam" id="TIGR01066">
    <property type="entry name" value="rplM_bact"/>
    <property type="match status" value="1"/>
</dbReference>
<dbReference type="InterPro" id="IPR036899">
    <property type="entry name" value="Ribosomal_uL13_sf"/>
</dbReference>
<comment type="caution">
    <text evidence="9">The sequence shown here is derived from an EMBL/GenBank/DDBJ whole genome shotgun (WGS) entry which is preliminary data.</text>
</comment>
<comment type="function">
    <text evidence="5 7">This protein is one of the early assembly proteins of the 50S ribosomal subunit, although it is not seen to bind rRNA by itself. It is important during the early stages of 50S assembly.</text>
</comment>
<accession>A0A1S1NEE4</accession>
<reference evidence="10 12" key="2">
    <citation type="journal article" date="2017" name="Int. J. Syst. Evol. Microbiol.">
        <title>Mycobacterium talmoniae sp. nov., a slowly growing mycobacterium isolated from human respiratory samples.</title>
        <authorList>
            <person name="Davidson R.M."/>
            <person name="DeGroote M.A."/>
            <person name="Marola J.L."/>
            <person name="Buss S."/>
            <person name="Jones V."/>
            <person name="McNeil M.R."/>
            <person name="Freifeld A.G."/>
            <person name="Elaine Epperson L."/>
            <person name="Hasan N.A."/>
            <person name="Jackson M."/>
            <person name="Iwen P.C."/>
            <person name="Salfinger M."/>
            <person name="Strong M."/>
        </authorList>
    </citation>
    <scope>NUCLEOTIDE SEQUENCE [LARGE SCALE GENOMIC DNA]</scope>
    <source>
        <strain evidence="10 12">ATCC BAA-2683</strain>
    </source>
</reference>
<dbReference type="RefSeq" id="WP_071028757.1">
    <property type="nucleotide sequence ID" value="NZ_MLQM01000138.1"/>
</dbReference>
<evidence type="ECO:0000256" key="5">
    <source>
        <dbReference type="HAMAP-Rule" id="MF_01366"/>
    </source>
</evidence>
<evidence type="ECO:0000256" key="1">
    <source>
        <dbReference type="ARBA" id="ARBA00006227"/>
    </source>
</evidence>
<evidence type="ECO:0000313" key="10">
    <source>
        <dbReference type="EMBL" id="PQM46593.1"/>
    </source>
</evidence>
<dbReference type="PANTHER" id="PTHR11545:SF2">
    <property type="entry name" value="LARGE RIBOSOMAL SUBUNIT PROTEIN UL13M"/>
    <property type="match status" value="1"/>
</dbReference>
<evidence type="ECO:0000256" key="2">
    <source>
        <dbReference type="ARBA" id="ARBA00022980"/>
    </source>
</evidence>
<dbReference type="GO" id="GO:0003729">
    <property type="term" value="F:mRNA binding"/>
    <property type="evidence" value="ECO:0007669"/>
    <property type="project" value="TreeGrafter"/>
</dbReference>
<dbReference type="HAMAP" id="MF_01366">
    <property type="entry name" value="Ribosomal_uL13"/>
    <property type="match status" value="1"/>
</dbReference>
<dbReference type="InterPro" id="IPR005823">
    <property type="entry name" value="Ribosomal_uL13_bac-type"/>
</dbReference>
<protein>
    <recommendedName>
        <fullName evidence="4 5">Large ribosomal subunit protein uL13</fullName>
    </recommendedName>
</protein>
<dbReference type="GO" id="GO:0017148">
    <property type="term" value="P:negative regulation of translation"/>
    <property type="evidence" value="ECO:0007669"/>
    <property type="project" value="TreeGrafter"/>
</dbReference>
<dbReference type="SUPFAM" id="SSF52161">
    <property type="entry name" value="Ribosomal protein L13"/>
    <property type="match status" value="1"/>
</dbReference>